<feature type="domain" description="SET" evidence="1">
    <location>
        <begin position="1"/>
        <end position="108"/>
    </location>
</feature>
<reference evidence="2 3" key="1">
    <citation type="submission" date="2016-08" db="EMBL/GenBank/DDBJ databases">
        <title>Complete genome sequence of Fictibacillus arsenicus G25-54, a strain with toxicity to nematodes and a potential arsenic-resistance activity.</title>
        <authorList>
            <person name="Zheng Z."/>
        </authorList>
    </citation>
    <scope>NUCLEOTIDE SEQUENCE [LARGE SCALE GENOMIC DNA]</scope>
    <source>
        <strain evidence="2 3">G25-54</strain>
    </source>
</reference>
<dbReference type="Pfam" id="PF00856">
    <property type="entry name" value="SET"/>
    <property type="match status" value="1"/>
</dbReference>
<dbReference type="InterPro" id="IPR009207">
    <property type="entry name" value="SET7_MeTrfase"/>
</dbReference>
<dbReference type="KEGG" id="far:ABE41_003295"/>
<proteinExistence type="predicted"/>
<keyword evidence="3" id="KW-1185">Reference proteome</keyword>
<name>A0A1B1Z0N5_9BACL</name>
<dbReference type="PROSITE" id="PS50280">
    <property type="entry name" value="SET"/>
    <property type="match status" value="1"/>
</dbReference>
<keyword evidence="2" id="KW-0489">Methyltransferase</keyword>
<evidence type="ECO:0000313" key="3">
    <source>
        <dbReference type="Proteomes" id="UP000077412"/>
    </source>
</evidence>
<gene>
    <name evidence="2" type="ORF">ABE41_003295</name>
</gene>
<dbReference type="InterPro" id="IPR046341">
    <property type="entry name" value="SET_dom_sf"/>
</dbReference>
<dbReference type="SUPFAM" id="SSF82199">
    <property type="entry name" value="SET domain"/>
    <property type="match status" value="1"/>
</dbReference>
<dbReference type="RefSeq" id="WP_066286473.1">
    <property type="nucleotide sequence ID" value="NZ_CP016761.1"/>
</dbReference>
<sequence length="122" mass="14193">MIEIKKSRYGRGIFAARTIQEGELIHQAPVIVCPDNQYYKLKKTALRNYYFNWGENYDHVAIALGYGSLFNHSYSPNAIFENNLKKETVDFFSLKEIDAGEEIFVNYNGDPDDKGPLWFDVW</sequence>
<dbReference type="GO" id="GO:0032259">
    <property type="term" value="P:methylation"/>
    <property type="evidence" value="ECO:0007669"/>
    <property type="project" value="UniProtKB-KW"/>
</dbReference>
<evidence type="ECO:0000313" key="2">
    <source>
        <dbReference type="EMBL" id="ANX11018.1"/>
    </source>
</evidence>
<dbReference type="Gene3D" id="2.170.270.10">
    <property type="entry name" value="SET domain"/>
    <property type="match status" value="1"/>
</dbReference>
<accession>A0A1B1Z0N5</accession>
<dbReference type="EMBL" id="CP016761">
    <property type="protein sequence ID" value="ANX11018.1"/>
    <property type="molecule type" value="Genomic_DNA"/>
</dbReference>
<dbReference type="GO" id="GO:0062122">
    <property type="term" value="F:histone H3K37 methyltransferase activity"/>
    <property type="evidence" value="ECO:0007669"/>
    <property type="project" value="InterPro"/>
</dbReference>
<dbReference type="Proteomes" id="UP000077412">
    <property type="component" value="Chromosome"/>
</dbReference>
<dbReference type="AlphaFoldDB" id="A0A1B1Z0N5"/>
<dbReference type="STRING" id="255247.ABE41_003295"/>
<dbReference type="InterPro" id="IPR001214">
    <property type="entry name" value="SET_dom"/>
</dbReference>
<dbReference type="SMART" id="SM00317">
    <property type="entry name" value="SET"/>
    <property type="match status" value="1"/>
</dbReference>
<organism evidence="2 3">
    <name type="scientific">Fictibacillus arsenicus</name>
    <dbReference type="NCBI Taxonomy" id="255247"/>
    <lineage>
        <taxon>Bacteria</taxon>
        <taxon>Bacillati</taxon>
        <taxon>Bacillota</taxon>
        <taxon>Bacilli</taxon>
        <taxon>Bacillales</taxon>
        <taxon>Fictibacillaceae</taxon>
        <taxon>Fictibacillus</taxon>
    </lineage>
</organism>
<keyword evidence="2" id="KW-0808">Transferase</keyword>
<dbReference type="CDD" id="cd10540">
    <property type="entry name" value="SET_SpSet7-like"/>
    <property type="match status" value="1"/>
</dbReference>
<evidence type="ECO:0000259" key="1">
    <source>
        <dbReference type="PROSITE" id="PS50280"/>
    </source>
</evidence>
<dbReference type="PIRSF" id="PIRSF022536">
    <property type="entry name" value="A612L_SET"/>
    <property type="match status" value="1"/>
</dbReference>
<protein>
    <submittedName>
        <fullName evidence="2">SET domain-containing protein-lysine N-methyltransferase</fullName>
    </submittedName>
</protein>
<dbReference type="OrthoDB" id="279507at2"/>